<feature type="domain" description="HTH lacI-type" evidence="4">
    <location>
        <begin position="53"/>
        <end position="107"/>
    </location>
</feature>
<evidence type="ECO:0000256" key="1">
    <source>
        <dbReference type="ARBA" id="ARBA00023015"/>
    </source>
</evidence>
<dbReference type="SUPFAM" id="SSF53822">
    <property type="entry name" value="Periplasmic binding protein-like I"/>
    <property type="match status" value="1"/>
</dbReference>
<dbReference type="GO" id="GO:0003700">
    <property type="term" value="F:DNA-binding transcription factor activity"/>
    <property type="evidence" value="ECO:0007669"/>
    <property type="project" value="TreeGrafter"/>
</dbReference>
<dbReference type="Pfam" id="PF00356">
    <property type="entry name" value="LacI"/>
    <property type="match status" value="1"/>
</dbReference>
<evidence type="ECO:0000313" key="5">
    <source>
        <dbReference type="EMBL" id="RIX26393.1"/>
    </source>
</evidence>
<keyword evidence="3" id="KW-0804">Transcription</keyword>
<dbReference type="InterPro" id="IPR010982">
    <property type="entry name" value="Lambda_DNA-bd_dom_sf"/>
</dbReference>
<dbReference type="PANTHER" id="PTHR30146:SF109">
    <property type="entry name" value="HTH-TYPE TRANSCRIPTIONAL REGULATOR GALS"/>
    <property type="match status" value="1"/>
</dbReference>
<dbReference type="Pfam" id="PF13377">
    <property type="entry name" value="Peripla_BP_3"/>
    <property type="match status" value="1"/>
</dbReference>
<dbReference type="SUPFAM" id="SSF47413">
    <property type="entry name" value="lambda repressor-like DNA-binding domains"/>
    <property type="match status" value="1"/>
</dbReference>
<protein>
    <submittedName>
        <fullName evidence="5">LacI family transcriptional regulator</fullName>
    </submittedName>
</protein>
<evidence type="ECO:0000256" key="3">
    <source>
        <dbReference type="ARBA" id="ARBA00023163"/>
    </source>
</evidence>
<keyword evidence="6" id="KW-1185">Reference proteome</keyword>
<gene>
    <name evidence="5" type="ORF">D1781_15695</name>
</gene>
<evidence type="ECO:0000259" key="4">
    <source>
        <dbReference type="PROSITE" id="PS50932"/>
    </source>
</evidence>
<proteinExistence type="predicted"/>
<sequence>MTHRSSIPVDRAAPVGRCGASFARPVPAVNDFFKRFTEPFAALWSTARRSPMVRMQDVAERANVSIATVSFVVNGTKRVSEATRARVESAMTELGFTRNVLARALASRRSRIIALLFPELDTRGNASAMEFVHGASVGAAERDHHLVLWPVANDPAALREYLDGGLVDGVLAMEVQLEDPRVPMLEAAGIPFVLIGRTADPSAYAYADIDFETTAHENLDHLAGLGHERIALVLEHPGALGESAYGPPVRLERAYREWAVAHGATAVVAMTARDPAGGAELAEDLLRDHPDVTAVLIANDEAAPGLLRGIRATGRSVPRDVSVLALGMASRTAALCEPPLVHSAPPGYDLGHAAARALIDLVEDADAEPIRTLLPCVLGEGASVAPVRTTLP</sequence>
<organism evidence="5 6">
    <name type="scientific">Amnibacterium setariae</name>
    <dbReference type="NCBI Taxonomy" id="2306585"/>
    <lineage>
        <taxon>Bacteria</taxon>
        <taxon>Bacillati</taxon>
        <taxon>Actinomycetota</taxon>
        <taxon>Actinomycetes</taxon>
        <taxon>Micrococcales</taxon>
        <taxon>Microbacteriaceae</taxon>
        <taxon>Amnibacterium</taxon>
    </lineage>
</organism>
<dbReference type="InterPro" id="IPR028082">
    <property type="entry name" value="Peripla_BP_I"/>
</dbReference>
<dbReference type="Gene3D" id="3.40.50.2300">
    <property type="match status" value="2"/>
</dbReference>
<accession>A0A3A1TSR3</accession>
<evidence type="ECO:0000313" key="6">
    <source>
        <dbReference type="Proteomes" id="UP000265742"/>
    </source>
</evidence>
<evidence type="ECO:0000256" key="2">
    <source>
        <dbReference type="ARBA" id="ARBA00023125"/>
    </source>
</evidence>
<name>A0A3A1TSR3_9MICO</name>
<dbReference type="SMART" id="SM00354">
    <property type="entry name" value="HTH_LACI"/>
    <property type="match status" value="1"/>
</dbReference>
<dbReference type="AlphaFoldDB" id="A0A3A1TSR3"/>
<reference evidence="6" key="1">
    <citation type="submission" date="2018-09" db="EMBL/GenBank/DDBJ databases">
        <authorList>
            <person name="Kim I."/>
        </authorList>
    </citation>
    <scope>NUCLEOTIDE SEQUENCE [LARGE SCALE GENOMIC DNA]</scope>
    <source>
        <strain evidence="6">DD4a</strain>
    </source>
</reference>
<dbReference type="PROSITE" id="PS50932">
    <property type="entry name" value="HTH_LACI_2"/>
    <property type="match status" value="1"/>
</dbReference>
<keyword evidence="2" id="KW-0238">DNA-binding</keyword>
<keyword evidence="1" id="KW-0805">Transcription regulation</keyword>
<dbReference type="InterPro" id="IPR000843">
    <property type="entry name" value="HTH_LacI"/>
</dbReference>
<dbReference type="EMBL" id="QXTG01000003">
    <property type="protein sequence ID" value="RIX26393.1"/>
    <property type="molecule type" value="Genomic_DNA"/>
</dbReference>
<dbReference type="InterPro" id="IPR046335">
    <property type="entry name" value="LacI/GalR-like_sensor"/>
</dbReference>
<dbReference type="PROSITE" id="PS00356">
    <property type="entry name" value="HTH_LACI_1"/>
    <property type="match status" value="1"/>
</dbReference>
<dbReference type="PANTHER" id="PTHR30146">
    <property type="entry name" value="LACI-RELATED TRANSCRIPTIONAL REPRESSOR"/>
    <property type="match status" value="1"/>
</dbReference>
<dbReference type="Gene3D" id="1.10.260.40">
    <property type="entry name" value="lambda repressor-like DNA-binding domains"/>
    <property type="match status" value="1"/>
</dbReference>
<dbReference type="GO" id="GO:0000976">
    <property type="term" value="F:transcription cis-regulatory region binding"/>
    <property type="evidence" value="ECO:0007669"/>
    <property type="project" value="TreeGrafter"/>
</dbReference>
<dbReference type="CDD" id="cd01392">
    <property type="entry name" value="HTH_LacI"/>
    <property type="match status" value="1"/>
</dbReference>
<comment type="caution">
    <text evidence="5">The sequence shown here is derived from an EMBL/GenBank/DDBJ whole genome shotgun (WGS) entry which is preliminary data.</text>
</comment>
<dbReference type="Proteomes" id="UP000265742">
    <property type="component" value="Unassembled WGS sequence"/>
</dbReference>